<dbReference type="Gene3D" id="3.60.15.10">
    <property type="entry name" value="Ribonuclease Z/Hydroxyacylglutathione hydrolase-like"/>
    <property type="match status" value="1"/>
</dbReference>
<keyword evidence="3" id="KW-1185">Reference proteome</keyword>
<dbReference type="HOGENOM" id="CLU_051050_0_0_11"/>
<dbReference type="Proteomes" id="UP000032234">
    <property type="component" value="Chromosome"/>
</dbReference>
<dbReference type="OrthoDB" id="3204284at2"/>
<gene>
    <name evidence="2" type="ORF">TU94_32410</name>
</gene>
<dbReference type="SUPFAM" id="SSF56281">
    <property type="entry name" value="Metallo-hydrolase/oxidoreductase"/>
    <property type="match status" value="1"/>
</dbReference>
<reference evidence="2 3" key="1">
    <citation type="submission" date="2015-02" db="EMBL/GenBank/DDBJ databases">
        <title>Genome sequence of thermotolerant Streptomyces cyaneogriseus subsp. Noncyanogenus NMWT1, the producer of nematocidal antibiotics nemadectin.</title>
        <authorList>
            <person name="Wang H."/>
            <person name="Li C."/>
            <person name="Xiang W."/>
            <person name="Wang X."/>
        </authorList>
    </citation>
    <scope>NUCLEOTIDE SEQUENCE [LARGE SCALE GENOMIC DNA]</scope>
    <source>
        <strain evidence="2 3">NMWT 1</strain>
    </source>
</reference>
<dbReference type="AlphaFoldDB" id="A0A0C5G5W8"/>
<dbReference type="RefSeq" id="WP_044387150.1">
    <property type="nucleotide sequence ID" value="NZ_CP010849.1"/>
</dbReference>
<protein>
    <submittedName>
        <fullName evidence="2">Beta-lactamase</fullName>
    </submittedName>
</protein>
<dbReference type="PATRIC" id="fig|477245.3.peg.6916"/>
<dbReference type="Pfam" id="PF12706">
    <property type="entry name" value="Lactamase_B_2"/>
    <property type="match status" value="1"/>
</dbReference>
<evidence type="ECO:0000259" key="1">
    <source>
        <dbReference type="Pfam" id="PF12706"/>
    </source>
</evidence>
<dbReference type="EMBL" id="CP010849">
    <property type="protein sequence ID" value="AJP05408.1"/>
    <property type="molecule type" value="Genomic_DNA"/>
</dbReference>
<dbReference type="KEGG" id="scw:TU94_32410"/>
<sequence length="285" mass="31223">MPANTDPAGDGVLDVHFIGNATVLLRYGDLTLLTDPNFLHRGQYAYLGYGLLSRRLTEPAVDVDELPRLDAVVLSHLHGDHWDRRARRQLDRTVPILTTPHAARRLKVVHGFHRTAGLRTWEALTLQRDGTQVRITALPGRHAGHRLLRGLLPPVMGSMLEFGPAGGPVALRLYLSGDTLVYEGLDEIARRFPAADLAVLHLGGTRLPGGFLVTMDGAQGAELARRLDPRLLLPVHYGDYTVMRSPLGEFLAEADRIGLGDRIVHCRHGQRVRLACGTGAVPTVI</sequence>
<evidence type="ECO:0000313" key="3">
    <source>
        <dbReference type="Proteomes" id="UP000032234"/>
    </source>
</evidence>
<feature type="domain" description="Metallo-beta-lactamase" evidence="1">
    <location>
        <begin position="52"/>
        <end position="237"/>
    </location>
</feature>
<dbReference type="InterPro" id="IPR050114">
    <property type="entry name" value="UPF0173_UPF0282_UlaG_hydrolase"/>
</dbReference>
<evidence type="ECO:0000313" key="2">
    <source>
        <dbReference type="EMBL" id="AJP05408.1"/>
    </source>
</evidence>
<dbReference type="InterPro" id="IPR036866">
    <property type="entry name" value="RibonucZ/Hydroxyglut_hydro"/>
</dbReference>
<accession>A0A0C5G5W8</accession>
<dbReference type="PANTHER" id="PTHR43546:SF7">
    <property type="entry name" value="METALLO-BETA-LACTAMASE DOMAIN-CONTAINING PROTEIN"/>
    <property type="match status" value="1"/>
</dbReference>
<proteinExistence type="predicted"/>
<dbReference type="PANTHER" id="PTHR43546">
    <property type="entry name" value="UPF0173 METAL-DEPENDENT HYDROLASE MJ1163-RELATED"/>
    <property type="match status" value="1"/>
</dbReference>
<dbReference type="STRING" id="477245.TU94_32410"/>
<organism evidence="2 3">
    <name type="scientific">Streptomyces cyaneogriseus subsp. noncyanogenus</name>
    <dbReference type="NCBI Taxonomy" id="477245"/>
    <lineage>
        <taxon>Bacteria</taxon>
        <taxon>Bacillati</taxon>
        <taxon>Actinomycetota</taxon>
        <taxon>Actinomycetes</taxon>
        <taxon>Kitasatosporales</taxon>
        <taxon>Streptomycetaceae</taxon>
        <taxon>Streptomyces</taxon>
    </lineage>
</organism>
<name>A0A0C5G5W8_9ACTN</name>
<dbReference type="InterPro" id="IPR001279">
    <property type="entry name" value="Metallo-B-lactamas"/>
</dbReference>